<dbReference type="Proteomes" id="UP001447188">
    <property type="component" value="Unassembled WGS sequence"/>
</dbReference>
<keyword evidence="2 3" id="KW-0040">ANK repeat</keyword>
<protein>
    <submittedName>
        <fullName evidence="4">Ankyrin repeat and SOCS box protein 3</fullName>
    </submittedName>
</protein>
<feature type="repeat" description="ANK" evidence="3">
    <location>
        <begin position="47"/>
        <end position="79"/>
    </location>
</feature>
<keyword evidence="1" id="KW-0677">Repeat</keyword>
<accession>A0ABR3G836</accession>
<dbReference type="InterPro" id="IPR002110">
    <property type="entry name" value="Ankyrin_rpt"/>
</dbReference>
<dbReference type="EMBL" id="JBBBZM010000187">
    <property type="protein sequence ID" value="KAL0632090.1"/>
    <property type="molecule type" value="Genomic_DNA"/>
</dbReference>
<dbReference type="PRINTS" id="PR01415">
    <property type="entry name" value="ANKYRIN"/>
</dbReference>
<feature type="repeat" description="ANK" evidence="3">
    <location>
        <begin position="80"/>
        <end position="113"/>
    </location>
</feature>
<sequence length="133" mass="14708">MNEDPDSINRLNAHHETPLLVAVGANDLKQTKKLVRLHANVNLPDQNGWTPLHDAAQQGNIPITRFLLASGANLEARNSYQETPLIVAALATDNMAMVHYLLKHGANMDAKDDDGHCIRSYMSKDEILVCENI</sequence>
<name>A0ABR3G836_9PEZI</name>
<dbReference type="SMART" id="SM00248">
    <property type="entry name" value="ANK"/>
    <property type="match status" value="3"/>
</dbReference>
<evidence type="ECO:0000313" key="4">
    <source>
        <dbReference type="EMBL" id="KAL0632090.1"/>
    </source>
</evidence>
<dbReference type="SUPFAM" id="SSF48403">
    <property type="entry name" value="Ankyrin repeat"/>
    <property type="match status" value="1"/>
</dbReference>
<proteinExistence type="predicted"/>
<dbReference type="Pfam" id="PF12796">
    <property type="entry name" value="Ank_2"/>
    <property type="match status" value="1"/>
</dbReference>
<dbReference type="PROSITE" id="PS50297">
    <property type="entry name" value="ANK_REP_REGION"/>
    <property type="match status" value="2"/>
</dbReference>
<evidence type="ECO:0000256" key="3">
    <source>
        <dbReference type="PROSITE-ProRule" id="PRU00023"/>
    </source>
</evidence>
<dbReference type="InterPro" id="IPR036770">
    <property type="entry name" value="Ankyrin_rpt-contain_sf"/>
</dbReference>
<evidence type="ECO:0000256" key="2">
    <source>
        <dbReference type="ARBA" id="ARBA00023043"/>
    </source>
</evidence>
<evidence type="ECO:0000256" key="1">
    <source>
        <dbReference type="ARBA" id="ARBA00022737"/>
    </source>
</evidence>
<organism evidence="4 5">
    <name type="scientific">Discina gigas</name>
    <dbReference type="NCBI Taxonomy" id="1032678"/>
    <lineage>
        <taxon>Eukaryota</taxon>
        <taxon>Fungi</taxon>
        <taxon>Dikarya</taxon>
        <taxon>Ascomycota</taxon>
        <taxon>Pezizomycotina</taxon>
        <taxon>Pezizomycetes</taxon>
        <taxon>Pezizales</taxon>
        <taxon>Discinaceae</taxon>
        <taxon>Discina</taxon>
    </lineage>
</organism>
<dbReference type="PANTHER" id="PTHR24171">
    <property type="entry name" value="ANKYRIN REPEAT DOMAIN-CONTAINING PROTEIN 39-RELATED"/>
    <property type="match status" value="1"/>
</dbReference>
<evidence type="ECO:0000313" key="5">
    <source>
        <dbReference type="Proteomes" id="UP001447188"/>
    </source>
</evidence>
<dbReference type="PROSITE" id="PS50088">
    <property type="entry name" value="ANK_REPEAT"/>
    <property type="match status" value="2"/>
</dbReference>
<keyword evidence="5" id="KW-1185">Reference proteome</keyword>
<comment type="caution">
    <text evidence="4">The sequence shown here is derived from an EMBL/GenBank/DDBJ whole genome shotgun (WGS) entry which is preliminary data.</text>
</comment>
<reference evidence="4 5" key="1">
    <citation type="submission" date="2024-02" db="EMBL/GenBank/DDBJ databases">
        <title>Discinaceae phylogenomics.</title>
        <authorList>
            <person name="Dirks A.C."/>
            <person name="James T.Y."/>
        </authorList>
    </citation>
    <scope>NUCLEOTIDE SEQUENCE [LARGE SCALE GENOMIC DNA]</scope>
    <source>
        <strain evidence="4 5">ACD0624</strain>
    </source>
</reference>
<gene>
    <name evidence="4" type="primary">ASB3_2</name>
    <name evidence="4" type="ORF">Q9L58_009022</name>
</gene>
<dbReference type="Gene3D" id="1.25.40.20">
    <property type="entry name" value="Ankyrin repeat-containing domain"/>
    <property type="match status" value="1"/>
</dbReference>